<keyword evidence="4" id="KW-1185">Reference proteome</keyword>
<reference evidence="3" key="1">
    <citation type="submission" date="2022-06" db="EMBL/GenBank/DDBJ databases">
        <title>Aeoliella straminimaris, a novel planctomycete from sediments.</title>
        <authorList>
            <person name="Vitorino I.R."/>
            <person name="Lage O.M."/>
        </authorList>
    </citation>
    <scope>NUCLEOTIDE SEQUENCE</scope>
    <source>
        <strain evidence="3">ICT_H6.2</strain>
    </source>
</reference>
<keyword evidence="1" id="KW-0472">Membrane</keyword>
<dbReference type="NCBIfam" id="TIGR02595">
    <property type="entry name" value="PEP_CTERM"/>
    <property type="match status" value="1"/>
</dbReference>
<name>A0A9X2F8A6_9BACT</name>
<evidence type="ECO:0000313" key="4">
    <source>
        <dbReference type="Proteomes" id="UP001155241"/>
    </source>
</evidence>
<feature type="chain" id="PRO_5040850689" evidence="2">
    <location>
        <begin position="24"/>
        <end position="243"/>
    </location>
</feature>
<dbReference type="Proteomes" id="UP001155241">
    <property type="component" value="Unassembled WGS sequence"/>
</dbReference>
<dbReference type="RefSeq" id="WP_252852297.1">
    <property type="nucleotide sequence ID" value="NZ_JAMXLR010000036.1"/>
</dbReference>
<evidence type="ECO:0000256" key="1">
    <source>
        <dbReference type="SAM" id="Phobius"/>
    </source>
</evidence>
<protein>
    <submittedName>
        <fullName evidence="3">PEP-CTERM sorting domain-containing protein</fullName>
    </submittedName>
</protein>
<organism evidence="3 4">
    <name type="scientific">Aeoliella straminimaris</name>
    <dbReference type="NCBI Taxonomy" id="2954799"/>
    <lineage>
        <taxon>Bacteria</taxon>
        <taxon>Pseudomonadati</taxon>
        <taxon>Planctomycetota</taxon>
        <taxon>Planctomycetia</taxon>
        <taxon>Pirellulales</taxon>
        <taxon>Lacipirellulaceae</taxon>
        <taxon>Aeoliella</taxon>
    </lineage>
</organism>
<accession>A0A9X2F8A6</accession>
<proteinExistence type="predicted"/>
<comment type="caution">
    <text evidence="3">The sequence shown here is derived from an EMBL/GenBank/DDBJ whole genome shotgun (WGS) entry which is preliminary data.</text>
</comment>
<evidence type="ECO:0000313" key="3">
    <source>
        <dbReference type="EMBL" id="MCO6044192.1"/>
    </source>
</evidence>
<feature type="signal peptide" evidence="2">
    <location>
        <begin position="1"/>
        <end position="23"/>
    </location>
</feature>
<gene>
    <name evidence="3" type="ORF">NG895_09760</name>
</gene>
<sequence length="243" mass="25735">MIRHITLLGALAALLAVPSYSHATILGFGQIGGSNGTIPKDYGSNADADTNGVVVANGATPNIALTWDVDGENNNGDPNSNGWDIHTSSWFDEIENQSVGGGDWDNEGGSNRIAQLDFDYHSIGFAADPGYSLVLNSFDFGNTPETEDSSVWDLSLTDSSESVVWSEQVTLTNPDTDVLTVTPNFTGNPGESYTLVFAGVNDPLNGRHAIDNLSFNQVGVPEPATVSLIVLGALMGLGVYRRR</sequence>
<dbReference type="AlphaFoldDB" id="A0A9X2F8A6"/>
<dbReference type="InterPro" id="IPR013424">
    <property type="entry name" value="Ice-binding_C"/>
</dbReference>
<feature type="transmembrane region" description="Helical" evidence="1">
    <location>
        <begin position="223"/>
        <end position="240"/>
    </location>
</feature>
<evidence type="ECO:0000256" key="2">
    <source>
        <dbReference type="SAM" id="SignalP"/>
    </source>
</evidence>
<keyword evidence="2" id="KW-0732">Signal</keyword>
<keyword evidence="1" id="KW-1133">Transmembrane helix</keyword>
<dbReference type="EMBL" id="JAMXLR010000036">
    <property type="protein sequence ID" value="MCO6044192.1"/>
    <property type="molecule type" value="Genomic_DNA"/>
</dbReference>
<keyword evidence="1" id="KW-0812">Transmembrane</keyword>